<keyword evidence="3" id="KW-1185">Reference proteome</keyword>
<protein>
    <submittedName>
        <fullName evidence="2">Uncharacterized protein</fullName>
    </submittedName>
</protein>
<dbReference type="EMBL" id="AP028654">
    <property type="protein sequence ID" value="BEP29999.1"/>
    <property type="molecule type" value="Genomic_DNA"/>
</dbReference>
<sequence length="55" mass="6572">MLNLTSKASAKLNNLYFYFSWSYFYSAGSLFCKILYKSFFSGLEKSKYEEKYCFI</sequence>
<evidence type="ECO:0000313" key="2">
    <source>
        <dbReference type="EMBL" id="BEP29999.1"/>
    </source>
</evidence>
<accession>A0AAU9EPD7</accession>
<dbReference type="KEGG" id="hprf:HLPR_23300"/>
<organism evidence="2 3">
    <name type="scientific">Helicovermis profundi</name>
    <dbReference type="NCBI Taxonomy" id="3065157"/>
    <lineage>
        <taxon>Bacteria</taxon>
        <taxon>Bacillati</taxon>
        <taxon>Bacillota</taxon>
        <taxon>Clostridia</taxon>
        <taxon>Helicovermis</taxon>
    </lineage>
</organism>
<keyword evidence="1" id="KW-0812">Transmembrane</keyword>
<dbReference type="AlphaFoldDB" id="A0AAU9EPD7"/>
<evidence type="ECO:0000256" key="1">
    <source>
        <dbReference type="SAM" id="Phobius"/>
    </source>
</evidence>
<keyword evidence="1" id="KW-0472">Membrane</keyword>
<feature type="transmembrane region" description="Helical" evidence="1">
    <location>
        <begin position="15"/>
        <end position="36"/>
    </location>
</feature>
<gene>
    <name evidence="2" type="ORF">HLPR_23300</name>
</gene>
<proteinExistence type="predicted"/>
<reference evidence="2 3" key="1">
    <citation type="submission" date="2023-08" db="EMBL/GenBank/DDBJ databases">
        <title>Helicovermis profunda gen. nov., sp. nov., a novel mesophilic, fermentative bacterium within the Bacillota from a deep-sea hydrothermal vent chimney.</title>
        <authorList>
            <person name="Miyazaki U."/>
            <person name="Mizutani D."/>
            <person name="Hashimoto Y."/>
            <person name="Tame A."/>
            <person name="Sawayama S."/>
            <person name="Miyazaki J."/>
            <person name="Takai K."/>
            <person name="Nakagawa S."/>
        </authorList>
    </citation>
    <scope>NUCLEOTIDE SEQUENCE [LARGE SCALE GENOMIC DNA]</scope>
    <source>
        <strain evidence="2 3">S502</strain>
    </source>
</reference>
<dbReference type="Proteomes" id="UP001321786">
    <property type="component" value="Chromosome"/>
</dbReference>
<name>A0AAU9EPD7_9FIRM</name>
<keyword evidence="1" id="KW-1133">Transmembrane helix</keyword>
<evidence type="ECO:0000313" key="3">
    <source>
        <dbReference type="Proteomes" id="UP001321786"/>
    </source>
</evidence>